<dbReference type="Gene3D" id="3.80.10.10">
    <property type="entry name" value="Ribonuclease Inhibitor"/>
    <property type="match status" value="1"/>
</dbReference>
<dbReference type="Pfam" id="PF24758">
    <property type="entry name" value="LRR_At5g56370"/>
    <property type="match status" value="1"/>
</dbReference>
<reference evidence="2" key="1">
    <citation type="journal article" date="2022" name="Int. J. Mol. Sci.">
        <title>Draft Genome of Tanacetum Coccineum: Genomic Comparison of Closely Related Tanacetum-Family Plants.</title>
        <authorList>
            <person name="Yamashiro T."/>
            <person name="Shiraishi A."/>
            <person name="Nakayama K."/>
            <person name="Satake H."/>
        </authorList>
    </citation>
    <scope>NUCLEOTIDE SEQUENCE</scope>
</reference>
<dbReference type="InterPro" id="IPR055411">
    <property type="entry name" value="LRR_FXL15/At3g58940/PEG3-like"/>
</dbReference>
<keyword evidence="3" id="KW-1185">Reference proteome</keyword>
<dbReference type="Pfam" id="PF00646">
    <property type="entry name" value="F-box"/>
    <property type="match status" value="1"/>
</dbReference>
<dbReference type="InterPro" id="IPR001810">
    <property type="entry name" value="F-box_dom"/>
</dbReference>
<evidence type="ECO:0000313" key="2">
    <source>
        <dbReference type="EMBL" id="GJT28915.1"/>
    </source>
</evidence>
<proteinExistence type="predicted"/>
<dbReference type="Proteomes" id="UP001151760">
    <property type="component" value="Unassembled WGS sequence"/>
</dbReference>
<sequence length="362" mass="41713">MEPVYETLEVSSVATEDVISSMPDNVITHILDRLPIQYAVRTSILSRNWRFKWTMLSQVVFDYDFFEYLLGPDHIINYDARHLSRLLHFNGAITKFVLYIPSFDLLDFEDIHHWVMLLSRKGIKDFTLISENDMLFKLPTHFFSCLELKHLTLYNCHIRPPPSFHGFPNLLNLVLCYVTFEGSGCMDLIRGCPLLEILRIPNFHPIGTLKLDGIARLKNLKILSFSLRELDNNVIKCSCIFRLVGFLPKLQELGLTLLMGETLEIMAIYENDVPPPAICFSEIHCNSMGRLQLRSVEFTHVRGSKNEICLIEWLLASSPLLEKMVIHFDPIVVFGGDDGKYKFARKLLKLQRASPIAQLKLK</sequence>
<dbReference type="EMBL" id="BQNB010014499">
    <property type="protein sequence ID" value="GJT28915.1"/>
    <property type="molecule type" value="Genomic_DNA"/>
</dbReference>
<reference evidence="2" key="2">
    <citation type="submission" date="2022-01" db="EMBL/GenBank/DDBJ databases">
        <authorList>
            <person name="Yamashiro T."/>
            <person name="Shiraishi A."/>
            <person name="Satake H."/>
            <person name="Nakayama K."/>
        </authorList>
    </citation>
    <scope>NUCLEOTIDE SEQUENCE</scope>
</reference>
<dbReference type="PROSITE" id="PS50181">
    <property type="entry name" value="FBOX"/>
    <property type="match status" value="1"/>
</dbReference>
<accession>A0ABQ5CQD6</accession>
<dbReference type="InterPro" id="IPR032675">
    <property type="entry name" value="LRR_dom_sf"/>
</dbReference>
<protein>
    <submittedName>
        <fullName evidence="2">F-box/FBD/LRR-repeat protein-like protein</fullName>
    </submittedName>
</protein>
<dbReference type="PANTHER" id="PTHR31639">
    <property type="entry name" value="F-BOX PROTEIN-LIKE"/>
    <property type="match status" value="1"/>
</dbReference>
<organism evidence="2 3">
    <name type="scientific">Tanacetum coccineum</name>
    <dbReference type="NCBI Taxonomy" id="301880"/>
    <lineage>
        <taxon>Eukaryota</taxon>
        <taxon>Viridiplantae</taxon>
        <taxon>Streptophyta</taxon>
        <taxon>Embryophyta</taxon>
        <taxon>Tracheophyta</taxon>
        <taxon>Spermatophyta</taxon>
        <taxon>Magnoliopsida</taxon>
        <taxon>eudicotyledons</taxon>
        <taxon>Gunneridae</taxon>
        <taxon>Pentapetalae</taxon>
        <taxon>asterids</taxon>
        <taxon>campanulids</taxon>
        <taxon>Asterales</taxon>
        <taxon>Asteraceae</taxon>
        <taxon>Asteroideae</taxon>
        <taxon>Anthemideae</taxon>
        <taxon>Anthemidinae</taxon>
        <taxon>Tanacetum</taxon>
    </lineage>
</organism>
<dbReference type="SUPFAM" id="SSF81383">
    <property type="entry name" value="F-box domain"/>
    <property type="match status" value="1"/>
</dbReference>
<feature type="domain" description="F-box" evidence="1">
    <location>
        <begin position="16"/>
        <end position="69"/>
    </location>
</feature>
<dbReference type="PANTHER" id="PTHR31639:SF312">
    <property type="entry name" value="CYCLIN-LIKE F-BOX"/>
    <property type="match status" value="1"/>
</dbReference>
<evidence type="ECO:0000313" key="3">
    <source>
        <dbReference type="Proteomes" id="UP001151760"/>
    </source>
</evidence>
<comment type="caution">
    <text evidence="2">The sequence shown here is derived from an EMBL/GenBank/DDBJ whole genome shotgun (WGS) entry which is preliminary data.</text>
</comment>
<dbReference type="SUPFAM" id="SSF52047">
    <property type="entry name" value="RNI-like"/>
    <property type="match status" value="1"/>
</dbReference>
<gene>
    <name evidence="2" type="ORF">Tco_0909190</name>
</gene>
<dbReference type="SMART" id="SM00256">
    <property type="entry name" value="FBOX"/>
    <property type="match status" value="1"/>
</dbReference>
<evidence type="ECO:0000259" key="1">
    <source>
        <dbReference type="PROSITE" id="PS50181"/>
    </source>
</evidence>
<name>A0ABQ5CQD6_9ASTR</name>
<dbReference type="InterPro" id="IPR036047">
    <property type="entry name" value="F-box-like_dom_sf"/>
</dbReference>